<feature type="transmembrane region" description="Helical" evidence="2">
    <location>
        <begin position="20"/>
        <end position="40"/>
    </location>
</feature>
<sequence length="214" mass="23943">MTETTPQLIRQRYDSFTLVLHWVTAVCVIPQFTMNLFSFLPSAMIQRLLPVVFVLLTTPVFAAGDDNTNSKTPDCPTGQVYDSTTKQCVPEKTSQLSDKDKTSYAYHLAKKGEYQAALDLLNTLKNGDTAEAWNYRGYATRKLGRTDEGIGYYQRSIALDPTYAKVREYLGEAWLVKGRPDLAKAQLETIATLCGHSCEEYKDLQAAIDGHPES</sequence>
<gene>
    <name evidence="3" type="ORF">SAMN05216286_1978</name>
</gene>
<dbReference type="AlphaFoldDB" id="A0AA94H2X4"/>
<dbReference type="SMART" id="SM00028">
    <property type="entry name" value="TPR"/>
    <property type="match status" value="2"/>
</dbReference>
<dbReference type="PROSITE" id="PS50005">
    <property type="entry name" value="TPR"/>
    <property type="match status" value="1"/>
</dbReference>
<proteinExistence type="predicted"/>
<keyword evidence="2" id="KW-0812">Transmembrane</keyword>
<reference evidence="3 4" key="1">
    <citation type="submission" date="2016-10" db="EMBL/GenBank/DDBJ databases">
        <authorList>
            <person name="Varghese N."/>
            <person name="Submissions S."/>
        </authorList>
    </citation>
    <scope>NUCLEOTIDE SEQUENCE [LARGE SCALE GENOMIC DNA]</scope>
    <source>
        <strain evidence="3 4">CGMCC 1.7012</strain>
    </source>
</reference>
<dbReference type="Proteomes" id="UP000182314">
    <property type="component" value="Unassembled WGS sequence"/>
</dbReference>
<protein>
    <submittedName>
        <fullName evidence="3">Tetratricopeptide repeat-containing protein</fullName>
    </submittedName>
</protein>
<keyword evidence="2" id="KW-1133">Transmembrane helix</keyword>
<evidence type="ECO:0000256" key="2">
    <source>
        <dbReference type="SAM" id="Phobius"/>
    </source>
</evidence>
<dbReference type="InterPro" id="IPR011990">
    <property type="entry name" value="TPR-like_helical_dom_sf"/>
</dbReference>
<organism evidence="3 4">
    <name type="scientific">Kosakonia oryzae</name>
    <dbReference type="NCBI Taxonomy" id="497725"/>
    <lineage>
        <taxon>Bacteria</taxon>
        <taxon>Pseudomonadati</taxon>
        <taxon>Pseudomonadota</taxon>
        <taxon>Gammaproteobacteria</taxon>
        <taxon>Enterobacterales</taxon>
        <taxon>Enterobacteriaceae</taxon>
        <taxon>Kosakonia</taxon>
    </lineage>
</organism>
<dbReference type="InterPro" id="IPR019734">
    <property type="entry name" value="TPR_rpt"/>
</dbReference>
<keyword evidence="2" id="KW-0472">Membrane</keyword>
<dbReference type="SUPFAM" id="SSF48452">
    <property type="entry name" value="TPR-like"/>
    <property type="match status" value="1"/>
</dbReference>
<evidence type="ECO:0000313" key="3">
    <source>
        <dbReference type="EMBL" id="SFC22456.1"/>
    </source>
</evidence>
<feature type="repeat" description="TPR" evidence="1">
    <location>
        <begin position="130"/>
        <end position="163"/>
    </location>
</feature>
<dbReference type="Pfam" id="PF13432">
    <property type="entry name" value="TPR_16"/>
    <property type="match status" value="1"/>
</dbReference>
<evidence type="ECO:0000256" key="1">
    <source>
        <dbReference type="PROSITE-ProRule" id="PRU00339"/>
    </source>
</evidence>
<comment type="caution">
    <text evidence="3">The sequence shown here is derived from an EMBL/GenBank/DDBJ whole genome shotgun (WGS) entry which is preliminary data.</text>
</comment>
<accession>A0AA94H2X4</accession>
<evidence type="ECO:0000313" key="4">
    <source>
        <dbReference type="Proteomes" id="UP000182314"/>
    </source>
</evidence>
<name>A0AA94H2X4_9ENTR</name>
<dbReference type="EMBL" id="FOKO01000002">
    <property type="protein sequence ID" value="SFC22456.1"/>
    <property type="molecule type" value="Genomic_DNA"/>
</dbReference>
<dbReference type="Gene3D" id="1.25.40.10">
    <property type="entry name" value="Tetratricopeptide repeat domain"/>
    <property type="match status" value="1"/>
</dbReference>
<keyword evidence="1" id="KW-0802">TPR repeat</keyword>